<evidence type="ECO:0000256" key="19">
    <source>
        <dbReference type="PIRSR" id="PIRSR604677-50"/>
    </source>
</evidence>
<dbReference type="GO" id="GO:0006119">
    <property type="term" value="P:oxidative phosphorylation"/>
    <property type="evidence" value="ECO:0007669"/>
    <property type="project" value="UniProtKB-UniPathway"/>
</dbReference>
<evidence type="ECO:0000256" key="2">
    <source>
        <dbReference type="ARBA" id="ARBA00004651"/>
    </source>
</evidence>
<dbReference type="UniPathway" id="UPA00705"/>
<dbReference type="Pfam" id="PF00115">
    <property type="entry name" value="COX1"/>
    <property type="match status" value="1"/>
</dbReference>
<dbReference type="GO" id="GO:0005886">
    <property type="term" value="C:plasma membrane"/>
    <property type="evidence" value="ECO:0007669"/>
    <property type="project" value="UniProtKB-SubCell"/>
</dbReference>
<dbReference type="PANTHER" id="PTHR10422">
    <property type="entry name" value="CYTOCHROME C OXIDASE SUBUNIT 1"/>
    <property type="match status" value="1"/>
</dbReference>
<evidence type="ECO:0000256" key="3">
    <source>
        <dbReference type="ARBA" id="ARBA00004673"/>
    </source>
</evidence>
<dbReference type="GO" id="GO:0022904">
    <property type="term" value="P:respiratory electron transport chain"/>
    <property type="evidence" value="ECO:0007669"/>
    <property type="project" value="TreeGrafter"/>
</dbReference>
<reference evidence="23 24" key="1">
    <citation type="journal article" date="2014" name="Environ. Microbiol.">
        <title>Genomic signatures of obligate host dependence in the luminous bacterial symbiont of a vertebrate.</title>
        <authorList>
            <person name="Hendry T.A."/>
            <person name="de Wet J.R."/>
            <person name="Dunlap P.V."/>
        </authorList>
    </citation>
    <scope>NUCLEOTIDE SEQUENCE [LARGE SCALE GENOMIC DNA]</scope>
    <source>
        <strain evidence="23 24">Akat1</strain>
    </source>
</reference>
<evidence type="ECO:0000256" key="1">
    <source>
        <dbReference type="ARBA" id="ARBA00001970"/>
    </source>
</evidence>
<comment type="catalytic activity">
    <reaction evidence="18">
        <text>4 Fe(II)-[cytochrome c] + O2 + 8 H(+)(in) = 4 Fe(III)-[cytochrome c] + 2 H2O + 4 H(+)(out)</text>
        <dbReference type="Rhea" id="RHEA:11436"/>
        <dbReference type="Rhea" id="RHEA-COMP:10350"/>
        <dbReference type="Rhea" id="RHEA-COMP:14399"/>
        <dbReference type="ChEBI" id="CHEBI:15377"/>
        <dbReference type="ChEBI" id="CHEBI:15378"/>
        <dbReference type="ChEBI" id="CHEBI:15379"/>
        <dbReference type="ChEBI" id="CHEBI:29033"/>
        <dbReference type="ChEBI" id="CHEBI:29034"/>
        <dbReference type="EC" id="7.1.1.9"/>
    </reaction>
</comment>
<feature type="binding site" evidence="19">
    <location>
        <position position="209"/>
    </location>
    <ligand>
        <name>Cu cation</name>
        <dbReference type="ChEBI" id="CHEBI:23378"/>
        <label>B</label>
    </ligand>
</feature>
<keyword evidence="17 21" id="KW-0472">Membrane</keyword>
<sequence length="476" mass="54374">MEQTKQLKQKYDYTIVSQFSIMSIIWGIIGMAVGVFIAAQLIWPELNFNIPWLTYGRLRPLHTNLVIFAFATSTLFATSYYVVQRTCQTKLFGGLLVKFTFWGWQAIIFASIFTLPLGLTSSKEYAELEWPIDIAIAFVWISYAIVFFGTLAKRKTSHIYVANWFYGAFIITIAILHIVNSAAIPVSIGKSYSIYSGAVDAMIQWWYGHNAVGFLLTAGFLGMMYYFVPKQAERPIYSYRLSILHFWALISLYIWAGPHHLHYTALPDWTQSLGMVMSLILFAPSWGGMINGIMTLSGAWHKLRYDPILRFLIVSLSFYGMSTFEGPMMSIKTVNALSHYTDWTIGHVHSGALGWVSMISIGAIYHLIPNLFNQERMYSIKLINIHFWLAMIGTTLYIIAMWISGVTQGLMWRAVNSDGTLKYSFIESVQASYPFYFIRFTGGFIFLFGMLLMAYNTYMTINAPKYSLKFIKQIAQ</sequence>
<dbReference type="InterPro" id="IPR023616">
    <property type="entry name" value="Cyt_c_oxase-like_su1_dom"/>
</dbReference>
<keyword evidence="15 19" id="KW-0408">Iron</keyword>
<evidence type="ECO:0000256" key="7">
    <source>
        <dbReference type="ARBA" id="ARBA00022475"/>
    </source>
</evidence>
<evidence type="ECO:0000256" key="4">
    <source>
        <dbReference type="ARBA" id="ARBA00009578"/>
    </source>
</evidence>
<dbReference type="PATRIC" id="fig|1236703.3.peg.32"/>
<dbReference type="RefSeq" id="WP_016503393.1">
    <property type="nucleotide sequence ID" value="NZ_AMSD01000001.1"/>
</dbReference>
<feature type="binding site" evidence="19">
    <location>
        <position position="260"/>
    </location>
    <ligand>
        <name>Cu cation</name>
        <dbReference type="ChEBI" id="CHEBI:23378"/>
        <label>B</label>
    </ligand>
</feature>
<evidence type="ECO:0000256" key="14">
    <source>
        <dbReference type="ARBA" id="ARBA00022989"/>
    </source>
</evidence>
<dbReference type="EC" id="7.1.1.9" evidence="5"/>
<dbReference type="InterPro" id="IPR036927">
    <property type="entry name" value="Cyt_c_oxase-like_su1_sf"/>
</dbReference>
<protein>
    <recommendedName>
        <fullName evidence="5">cytochrome-c oxidase</fullName>
        <ecNumber evidence="5">7.1.1.9</ecNumber>
    </recommendedName>
</protein>
<keyword evidence="24" id="KW-1185">Reference proteome</keyword>
<feature type="transmembrane region" description="Helical" evidence="21">
    <location>
        <begin position="130"/>
        <end position="152"/>
    </location>
</feature>
<evidence type="ECO:0000256" key="10">
    <source>
        <dbReference type="ARBA" id="ARBA00022692"/>
    </source>
</evidence>
<evidence type="ECO:0000313" key="23">
    <source>
        <dbReference type="EMBL" id="EPE37595.1"/>
    </source>
</evidence>
<feature type="binding site" evidence="19">
    <location>
        <position position="259"/>
    </location>
    <ligand>
        <name>Cu cation</name>
        <dbReference type="ChEBI" id="CHEBI:23378"/>
        <label>B</label>
    </ligand>
</feature>
<keyword evidence="8 19" id="KW-0349">Heme</keyword>
<feature type="transmembrane region" description="Helical" evidence="21">
    <location>
        <begin position="380"/>
        <end position="403"/>
    </location>
</feature>
<feature type="transmembrane region" description="Helical" evidence="21">
    <location>
        <begin position="21"/>
        <end position="43"/>
    </location>
</feature>
<feature type="transmembrane region" description="Helical" evidence="21">
    <location>
        <begin position="308"/>
        <end position="328"/>
    </location>
</feature>
<evidence type="ECO:0000313" key="24">
    <source>
        <dbReference type="Proteomes" id="UP000053688"/>
    </source>
</evidence>
<dbReference type="GO" id="GO:0015990">
    <property type="term" value="P:electron transport coupled proton transport"/>
    <property type="evidence" value="ECO:0007669"/>
    <property type="project" value="TreeGrafter"/>
</dbReference>
<evidence type="ECO:0000256" key="15">
    <source>
        <dbReference type="ARBA" id="ARBA00023004"/>
    </source>
</evidence>
<keyword evidence="11 19" id="KW-0479">Metal-binding</keyword>
<feature type="domain" description="Cytochrome oxidase subunit I profile" evidence="22">
    <location>
        <begin position="1"/>
        <end position="476"/>
    </location>
</feature>
<dbReference type="InterPro" id="IPR004677">
    <property type="entry name" value="Cyt_c_oxidase_cbb3_su1"/>
</dbReference>
<feature type="transmembrane region" description="Helical" evidence="21">
    <location>
        <begin position="348"/>
        <end position="368"/>
    </location>
</feature>
<evidence type="ECO:0000256" key="16">
    <source>
        <dbReference type="ARBA" id="ARBA00023008"/>
    </source>
</evidence>
<keyword evidence="7" id="KW-1003">Cell membrane</keyword>
<comment type="similarity">
    <text evidence="4 20">Belongs to the heme-copper respiratory oxidase family.</text>
</comment>
<comment type="subcellular location">
    <subcellularLocation>
        <location evidence="2">Cell membrane</location>
        <topology evidence="2">Multi-pass membrane protein</topology>
    </subcellularLocation>
</comment>
<dbReference type="SUPFAM" id="SSF81442">
    <property type="entry name" value="Cytochrome c oxidase subunit I-like"/>
    <property type="match status" value="1"/>
</dbReference>
<keyword evidence="13 20" id="KW-0249">Electron transport</keyword>
<evidence type="ECO:0000256" key="8">
    <source>
        <dbReference type="ARBA" id="ARBA00022617"/>
    </source>
</evidence>
<dbReference type="InterPro" id="IPR023615">
    <property type="entry name" value="Cyt_c_Oxase_su1_BS"/>
</dbReference>
<keyword evidence="16" id="KW-0186">Copper</keyword>
<feature type="transmembrane region" description="Helical" evidence="21">
    <location>
        <begin position="433"/>
        <end position="455"/>
    </location>
</feature>
<feature type="binding site" description="axial binding residue" evidence="19">
    <location>
        <position position="347"/>
    </location>
    <ligand>
        <name>heme b</name>
        <dbReference type="ChEBI" id="CHEBI:60344"/>
        <label>2; high-spin</label>
    </ligand>
    <ligandPart>
        <name>Fe</name>
        <dbReference type="ChEBI" id="CHEBI:18248"/>
    </ligandPart>
</feature>
<keyword evidence="14 21" id="KW-1133">Transmembrane helix</keyword>
<comment type="cofactor">
    <cofactor evidence="19">
        <name>heme</name>
        <dbReference type="ChEBI" id="CHEBI:30413"/>
    </cofactor>
    <text evidence="19">Binds 2 heme groups per subunit, denoted as high- and low-spin.</text>
</comment>
<keyword evidence="6 20" id="KW-0813">Transport</keyword>
<name>S3DIP1_9GAMM</name>
<comment type="pathway">
    <text evidence="3">Energy metabolism; oxidative phosphorylation.</text>
</comment>
<feature type="transmembrane region" description="Helical" evidence="21">
    <location>
        <begin position="276"/>
        <end position="296"/>
    </location>
</feature>
<comment type="cofactor">
    <cofactor evidence="19">
        <name>Cu(2+)</name>
        <dbReference type="ChEBI" id="CHEBI:29036"/>
    </cofactor>
    <text evidence="19">Binds 1 copper ion per subunit, denoted as copper B.</text>
</comment>
<dbReference type="Proteomes" id="UP000053688">
    <property type="component" value="Unassembled WGS sequence"/>
</dbReference>
<dbReference type="Gene3D" id="1.20.210.10">
    <property type="entry name" value="Cytochrome c oxidase-like, subunit I domain"/>
    <property type="match status" value="1"/>
</dbReference>
<evidence type="ECO:0000256" key="21">
    <source>
        <dbReference type="SAM" id="Phobius"/>
    </source>
</evidence>
<accession>S3DIP1</accession>
<comment type="cofactor">
    <cofactor evidence="1">
        <name>heme b</name>
        <dbReference type="ChEBI" id="CHEBI:60344"/>
    </cofactor>
</comment>
<evidence type="ECO:0000256" key="5">
    <source>
        <dbReference type="ARBA" id="ARBA00012949"/>
    </source>
</evidence>
<dbReference type="AlphaFoldDB" id="S3DIP1"/>
<dbReference type="GO" id="GO:0020037">
    <property type="term" value="F:heme binding"/>
    <property type="evidence" value="ECO:0007669"/>
    <property type="project" value="InterPro"/>
</dbReference>
<evidence type="ECO:0000256" key="12">
    <source>
        <dbReference type="ARBA" id="ARBA00022967"/>
    </source>
</evidence>
<gene>
    <name evidence="23" type="primary">ccoN</name>
    <name evidence="23" type="ORF">O1U_0049</name>
</gene>
<dbReference type="eggNOG" id="COG3278">
    <property type="taxonomic scope" value="Bacteria"/>
</dbReference>
<evidence type="ECO:0000256" key="20">
    <source>
        <dbReference type="RuleBase" id="RU000370"/>
    </source>
</evidence>
<feature type="binding site" description="axial binding residue" evidence="19">
    <location>
        <position position="62"/>
    </location>
    <ligand>
        <name>heme b</name>
        <dbReference type="ChEBI" id="CHEBI:60344"/>
        <label>1; low-spin</label>
    </ligand>
    <ligandPart>
        <name>Fe</name>
        <dbReference type="ChEBI" id="CHEBI:18248"/>
    </ligandPart>
</feature>
<comment type="caution">
    <text evidence="23">The sequence shown here is derived from an EMBL/GenBank/DDBJ whole genome shotgun (WGS) entry which is preliminary data.</text>
</comment>
<feature type="binding site" description="axial binding residue" evidence="19">
    <location>
        <position position="349"/>
    </location>
    <ligand>
        <name>heme b</name>
        <dbReference type="ChEBI" id="CHEBI:60344"/>
        <label>1; low-spin</label>
    </ligand>
    <ligandPart>
        <name>Fe</name>
        <dbReference type="ChEBI" id="CHEBI:18248"/>
    </ligandPart>
</feature>
<dbReference type="InterPro" id="IPR000883">
    <property type="entry name" value="Cyt_C_Oxase_1"/>
</dbReference>
<feature type="transmembrane region" description="Helical" evidence="21">
    <location>
        <begin position="239"/>
        <end position="256"/>
    </location>
</feature>
<evidence type="ECO:0000256" key="9">
    <source>
        <dbReference type="ARBA" id="ARBA00022660"/>
    </source>
</evidence>
<dbReference type="STRING" id="28176.CF66_2397"/>
<dbReference type="PROSITE" id="PS00077">
    <property type="entry name" value="COX1_CUB"/>
    <property type="match status" value="1"/>
</dbReference>
<evidence type="ECO:0000256" key="13">
    <source>
        <dbReference type="ARBA" id="ARBA00022982"/>
    </source>
</evidence>
<feature type="transmembrane region" description="Helical" evidence="21">
    <location>
        <begin position="206"/>
        <end position="227"/>
    </location>
</feature>
<dbReference type="FunFam" id="1.20.210.10:FF:000005">
    <property type="entry name" value="Cytochrome c oxidase, cbb3-type, subunit I"/>
    <property type="match status" value="1"/>
</dbReference>
<dbReference type="GO" id="GO:0046872">
    <property type="term" value="F:metal ion binding"/>
    <property type="evidence" value="ECO:0007669"/>
    <property type="project" value="UniProtKB-KW"/>
</dbReference>
<dbReference type="PANTHER" id="PTHR10422:SF29">
    <property type="entry name" value="CYTOCHROME C OXIDASE SUBUNIT 1 HOMOLOG, BACTEROID"/>
    <property type="match status" value="1"/>
</dbReference>
<evidence type="ECO:0000256" key="18">
    <source>
        <dbReference type="ARBA" id="ARBA00047816"/>
    </source>
</evidence>
<feature type="transmembrane region" description="Helical" evidence="21">
    <location>
        <begin position="63"/>
        <end position="83"/>
    </location>
</feature>
<dbReference type="PROSITE" id="PS50855">
    <property type="entry name" value="COX1"/>
    <property type="match status" value="1"/>
</dbReference>
<evidence type="ECO:0000259" key="22">
    <source>
        <dbReference type="PROSITE" id="PS50855"/>
    </source>
</evidence>
<evidence type="ECO:0000256" key="11">
    <source>
        <dbReference type="ARBA" id="ARBA00022723"/>
    </source>
</evidence>
<feature type="transmembrane region" description="Helical" evidence="21">
    <location>
        <begin position="95"/>
        <end position="118"/>
    </location>
</feature>
<keyword evidence="10 20" id="KW-0812">Transmembrane</keyword>
<proteinExistence type="inferred from homology"/>
<evidence type="ECO:0000256" key="17">
    <source>
        <dbReference type="ARBA" id="ARBA00023136"/>
    </source>
</evidence>
<dbReference type="NCBIfam" id="TIGR00780">
    <property type="entry name" value="ccoN"/>
    <property type="match status" value="1"/>
</dbReference>
<dbReference type="EMBL" id="AMSD01000001">
    <property type="protein sequence ID" value="EPE37595.1"/>
    <property type="molecule type" value="Genomic_DNA"/>
</dbReference>
<keyword evidence="9 20" id="KW-0679">Respiratory chain</keyword>
<keyword evidence="12" id="KW-1278">Translocase</keyword>
<feature type="transmembrane region" description="Helical" evidence="21">
    <location>
        <begin position="164"/>
        <end position="186"/>
    </location>
</feature>
<organism evidence="23 24">
    <name type="scientific">Candidatus Photodesmus katoptron Akat1</name>
    <dbReference type="NCBI Taxonomy" id="1236703"/>
    <lineage>
        <taxon>Bacteria</taxon>
        <taxon>Pseudomonadati</taxon>
        <taxon>Pseudomonadota</taxon>
        <taxon>Gammaproteobacteria</taxon>
        <taxon>Vibrionales</taxon>
        <taxon>Vibrionaceae</taxon>
        <taxon>Candidatus Photodesmus</taxon>
    </lineage>
</organism>
<dbReference type="GO" id="GO:0004129">
    <property type="term" value="F:cytochrome-c oxidase activity"/>
    <property type="evidence" value="ECO:0007669"/>
    <property type="project" value="UniProtKB-EC"/>
</dbReference>
<evidence type="ECO:0000256" key="6">
    <source>
        <dbReference type="ARBA" id="ARBA00022448"/>
    </source>
</evidence>